<comment type="similarity">
    <text evidence="3">In the C-terminal section; belongs to the anthranilate synthase component I family.</text>
</comment>
<evidence type="ECO:0000313" key="12">
    <source>
        <dbReference type="EMBL" id="KAG0287906.1"/>
    </source>
</evidence>
<gene>
    <name evidence="12" type="primary">PAB1_3</name>
    <name evidence="12" type="ORF">BGZ96_008227</name>
</gene>
<sequence>MPTPVGSPISPDTVDRSMDLDTINITATIPPTATSTSATTRATDNRALLPLRTLIVDNYDSYTFNLLQLFDEDQLKNVVVIRNDQFQWPVFEQEILPYFDQIILSPGPGRPERTQDFGICTQILQTSHIPVFGVCLGHQGLGWTHGAAVTYGPEPVHGQIANIKHDNSGIFQGLPQEFEAVRYHSLVIQENDLPDTLVATAWCHSFPLIAADNLSNGSVHISNVDRVLGSKVLMGLRHKTLPHHGVQFHPESICTQYGKRMMANFFSIATEFYADQDRLDQALIIPDYIHRLSVIPTESTVAHTVPSPHHSLKKKSSPYSLLIQALDPSVFPAPEKVFSSLFLTGPRSKAASWWLDSARQPHPMARFSFMGGVETRSAHVQDSIVPGSTQAVIQYSTLHKEVFVRRYHDQTPESPMSVKLDDGSSGTFWDWISNVMAEFGKDNVETTVEGPNGEPRSFDSVPFDFFAGMVGYLGYEMKRESLEGYHTPVEQECRCLGHSDDKSPCSCDCVKQPDASFVLATQAVVFDHVDRRVYVLGVVNNQPGRVLDGVGGSIGFDSWEDCRNWIQDVSRSIVHLALDDSPTFNRRNSTLTGPLSHAGKSEPYLIKQRHRRQSSAGLLSPFKVDVTERDYLRAIQDSLDYIHEGESYELCLTTQFRAKVPLYQQVEDKDQHVHGDPAFDLYRILRKLNPAPFSAFLSLPTAADEPVLAQGYRHGRVPDVENELVSKLIILSSSPERFLKIGQRPDDEETTDDTSRTVEMKPIKGTVAVAKGCFCKEDEGCGVEEQEGDSADHTQDEDEDNTPGIYGTVRDRCAEARRREDKSRVDSLSKNIKERAENLMIVDLIRNDLAHVCKAKSVRVPYLMHVESYETVHQLVTTVRGELFDHVDNTQAVRACFPPGSMTGAPKLRSVQLLDSLEHHVRRGIYSGCLGYIGIPAVATPSQRSIDSETKARVRSAADLSVVIRTAVLSVEPQEDKEGQTLLVGDLSVGAGGALTILSDANEEWREVLLKSRSVVPSMSDQRKFGIDREIAAKLASKYDVGREVEARQWIETVIDEPFPYEGFQQSLKDGVILCKLMNVLIPGFIKIKSSKMPFVQMENIARFLEGCEKLGCPKHDLFQTIDLYENKNPGQVVDAIWSLSRHAAKAGCDTPILGPKLSDKHEVEFSEEVLNAGKAVINTYQYGYSGGANLSGQRSGRREIGGVDPGRTRSP</sequence>
<dbReference type="InterPro" id="IPR006221">
    <property type="entry name" value="TrpG/PapA_dom"/>
</dbReference>
<comment type="catalytic activity">
    <reaction evidence="1">
        <text>chorismate + L-glutamine = 4-amino-4-deoxychorismate + L-glutamate</text>
        <dbReference type="Rhea" id="RHEA:11672"/>
        <dbReference type="ChEBI" id="CHEBI:29748"/>
        <dbReference type="ChEBI" id="CHEBI:29985"/>
        <dbReference type="ChEBI" id="CHEBI:58359"/>
        <dbReference type="ChEBI" id="CHEBI:58406"/>
        <dbReference type="EC" id="2.6.1.85"/>
    </reaction>
</comment>
<dbReference type="PRINTS" id="PR00888">
    <property type="entry name" value="SM22CALPONIN"/>
</dbReference>
<dbReference type="PANTHER" id="PTHR11236">
    <property type="entry name" value="AMINOBENZOATE/ANTHRANILATE SYNTHASE"/>
    <property type="match status" value="1"/>
</dbReference>
<dbReference type="InterPro" id="IPR001715">
    <property type="entry name" value="CH_dom"/>
</dbReference>
<evidence type="ECO:0000256" key="9">
    <source>
        <dbReference type="ARBA" id="ARBA00031904"/>
    </source>
</evidence>
<evidence type="ECO:0000256" key="10">
    <source>
        <dbReference type="SAM" id="MobiDB-lite"/>
    </source>
</evidence>
<dbReference type="InterPro" id="IPR015890">
    <property type="entry name" value="Chorismate_C"/>
</dbReference>
<dbReference type="InterPro" id="IPR017926">
    <property type="entry name" value="GATASE"/>
</dbReference>
<feature type="region of interest" description="Disordered" evidence="10">
    <location>
        <begin position="1189"/>
        <end position="1212"/>
    </location>
</feature>
<dbReference type="PROSITE" id="PS50021">
    <property type="entry name" value="CH"/>
    <property type="match status" value="1"/>
</dbReference>
<dbReference type="SUPFAM" id="SSF52317">
    <property type="entry name" value="Class I glutamine amidotransferase-like"/>
    <property type="match status" value="1"/>
</dbReference>
<protein>
    <recommendedName>
        <fullName evidence="4">aminodeoxychorismate synthase</fullName>
        <ecNumber evidence="4">2.6.1.85</ecNumber>
    </recommendedName>
    <alternativeName>
        <fullName evidence="8">Para-aminobenzoate synthase</fullName>
    </alternativeName>
    <alternativeName>
        <fullName evidence="9">p-aminobenzoic acid synthase</fullName>
    </alternativeName>
</protein>
<accession>A0ABQ7JYU6</accession>
<dbReference type="Gene3D" id="3.40.50.880">
    <property type="match status" value="1"/>
</dbReference>
<evidence type="ECO:0000256" key="3">
    <source>
        <dbReference type="ARBA" id="ARBA00005970"/>
    </source>
</evidence>
<evidence type="ECO:0000256" key="6">
    <source>
        <dbReference type="ARBA" id="ARBA00022909"/>
    </source>
</evidence>
<evidence type="ECO:0000256" key="8">
    <source>
        <dbReference type="ARBA" id="ARBA00031329"/>
    </source>
</evidence>
<evidence type="ECO:0000256" key="5">
    <source>
        <dbReference type="ARBA" id="ARBA00022679"/>
    </source>
</evidence>
<feature type="region of interest" description="Disordered" evidence="10">
    <location>
        <begin position="784"/>
        <end position="810"/>
    </location>
</feature>
<dbReference type="NCBIfam" id="TIGR00566">
    <property type="entry name" value="trpG_papA"/>
    <property type="match status" value="1"/>
</dbReference>
<dbReference type="EC" id="2.6.1.85" evidence="4"/>
<dbReference type="PRINTS" id="PR00099">
    <property type="entry name" value="CPSGATASE"/>
</dbReference>
<dbReference type="Pfam" id="PF00425">
    <property type="entry name" value="Chorismate_bind"/>
    <property type="match status" value="1"/>
</dbReference>
<proteinExistence type="inferred from homology"/>
<dbReference type="InterPro" id="IPR005801">
    <property type="entry name" value="ADC_synthase"/>
</dbReference>
<evidence type="ECO:0000313" key="13">
    <source>
        <dbReference type="Proteomes" id="UP001194696"/>
    </source>
</evidence>
<dbReference type="CDD" id="cd01743">
    <property type="entry name" value="GATase1_Anthranilate_Synthase"/>
    <property type="match status" value="1"/>
</dbReference>
<evidence type="ECO:0000256" key="4">
    <source>
        <dbReference type="ARBA" id="ARBA00013139"/>
    </source>
</evidence>
<dbReference type="PANTHER" id="PTHR11236:SF18">
    <property type="entry name" value="AMINODEOXYCHORISMATE SYNTHASE"/>
    <property type="match status" value="1"/>
</dbReference>
<name>A0ABQ7JYU6_9FUNG</name>
<dbReference type="InterPro" id="IPR003096">
    <property type="entry name" value="SM22_calponin"/>
</dbReference>
<dbReference type="Gene3D" id="1.10.418.10">
    <property type="entry name" value="Calponin-like domain"/>
    <property type="match status" value="1"/>
</dbReference>
<dbReference type="InterPro" id="IPR029062">
    <property type="entry name" value="Class_I_gatase-like"/>
</dbReference>
<dbReference type="Pfam" id="PF04715">
    <property type="entry name" value="Anth_synt_I_N"/>
    <property type="match status" value="1"/>
</dbReference>
<keyword evidence="5" id="KW-0808">Transferase</keyword>
<dbReference type="SUPFAM" id="SSF47576">
    <property type="entry name" value="Calponin-homology domain, CH-domain"/>
    <property type="match status" value="1"/>
</dbReference>
<comment type="pathway">
    <text evidence="2">Cofactor biosynthesis; tetrahydrofolate biosynthesis; 4-aminobenzoate from chorismate: step 1/2.</text>
</comment>
<reference evidence="12 13" key="1">
    <citation type="journal article" date="2020" name="Fungal Divers.">
        <title>Resolving the Mortierellaceae phylogeny through synthesis of multi-gene phylogenetics and phylogenomics.</title>
        <authorList>
            <person name="Vandepol N."/>
            <person name="Liber J."/>
            <person name="Desiro A."/>
            <person name="Na H."/>
            <person name="Kennedy M."/>
            <person name="Barry K."/>
            <person name="Grigoriev I.V."/>
            <person name="Miller A.N."/>
            <person name="O'Donnell K."/>
            <person name="Stajich J.E."/>
            <person name="Bonito G."/>
        </authorList>
    </citation>
    <scope>NUCLEOTIDE SEQUENCE [LARGE SCALE GENOMIC DNA]</scope>
    <source>
        <strain evidence="12 13">AD045</strain>
    </source>
</reference>
<dbReference type="SUPFAM" id="SSF56322">
    <property type="entry name" value="ADC synthase"/>
    <property type="match status" value="2"/>
</dbReference>
<dbReference type="Pfam" id="PF00117">
    <property type="entry name" value="GATase"/>
    <property type="match status" value="1"/>
</dbReference>
<dbReference type="Proteomes" id="UP001194696">
    <property type="component" value="Unassembled WGS sequence"/>
</dbReference>
<organism evidence="12 13">
    <name type="scientific">Linnemannia gamsii</name>
    <dbReference type="NCBI Taxonomy" id="64522"/>
    <lineage>
        <taxon>Eukaryota</taxon>
        <taxon>Fungi</taxon>
        <taxon>Fungi incertae sedis</taxon>
        <taxon>Mucoromycota</taxon>
        <taxon>Mortierellomycotina</taxon>
        <taxon>Mortierellomycetes</taxon>
        <taxon>Mortierellales</taxon>
        <taxon>Mortierellaceae</taxon>
        <taxon>Linnemannia</taxon>
    </lineage>
</organism>
<evidence type="ECO:0000256" key="1">
    <source>
        <dbReference type="ARBA" id="ARBA00001000"/>
    </source>
</evidence>
<dbReference type="InterPro" id="IPR006805">
    <property type="entry name" value="Anth_synth_I_N"/>
</dbReference>
<feature type="domain" description="Calponin-homology (CH)" evidence="11">
    <location>
        <begin position="1041"/>
        <end position="1145"/>
    </location>
</feature>
<dbReference type="PROSITE" id="PS51273">
    <property type="entry name" value="GATASE_TYPE_1"/>
    <property type="match status" value="1"/>
</dbReference>
<dbReference type="InterPro" id="IPR036872">
    <property type="entry name" value="CH_dom_sf"/>
</dbReference>
<evidence type="ECO:0000256" key="7">
    <source>
        <dbReference type="ARBA" id="ARBA00022962"/>
    </source>
</evidence>
<evidence type="ECO:0000256" key="2">
    <source>
        <dbReference type="ARBA" id="ARBA00005009"/>
    </source>
</evidence>
<feature type="compositionally biased region" description="Acidic residues" evidence="10">
    <location>
        <begin position="784"/>
        <end position="801"/>
    </location>
</feature>
<dbReference type="Pfam" id="PF00307">
    <property type="entry name" value="CH"/>
    <property type="match status" value="1"/>
</dbReference>
<dbReference type="Gene3D" id="3.60.120.10">
    <property type="entry name" value="Anthranilate synthase"/>
    <property type="match status" value="1"/>
</dbReference>
<dbReference type="InterPro" id="IPR019999">
    <property type="entry name" value="Anth_synth_I-like"/>
</dbReference>
<keyword evidence="6" id="KW-0289">Folate biosynthesis</keyword>
<keyword evidence="7" id="KW-0315">Glutamine amidotransferase</keyword>
<dbReference type="EMBL" id="JAAAIM010000449">
    <property type="protein sequence ID" value="KAG0287906.1"/>
    <property type="molecule type" value="Genomic_DNA"/>
</dbReference>
<evidence type="ECO:0000259" key="11">
    <source>
        <dbReference type="PROSITE" id="PS50021"/>
    </source>
</evidence>
<keyword evidence="13" id="KW-1185">Reference proteome</keyword>
<comment type="caution">
    <text evidence="12">The sequence shown here is derived from an EMBL/GenBank/DDBJ whole genome shotgun (WGS) entry which is preliminary data.</text>
</comment>
<dbReference type="SMART" id="SM00033">
    <property type="entry name" value="CH"/>
    <property type="match status" value="1"/>
</dbReference>